<comment type="caution">
    <text evidence="1">The sequence shown here is derived from an EMBL/GenBank/DDBJ whole genome shotgun (WGS) entry which is preliminary data.</text>
</comment>
<proteinExistence type="predicted"/>
<evidence type="ECO:0000313" key="2">
    <source>
        <dbReference type="Proteomes" id="UP000738349"/>
    </source>
</evidence>
<keyword evidence="2" id="KW-1185">Reference proteome</keyword>
<organism evidence="1 2">
    <name type="scientific">Dactylonectria macrodidyma</name>
    <dbReference type="NCBI Taxonomy" id="307937"/>
    <lineage>
        <taxon>Eukaryota</taxon>
        <taxon>Fungi</taxon>
        <taxon>Dikarya</taxon>
        <taxon>Ascomycota</taxon>
        <taxon>Pezizomycotina</taxon>
        <taxon>Sordariomycetes</taxon>
        <taxon>Hypocreomycetidae</taxon>
        <taxon>Hypocreales</taxon>
        <taxon>Nectriaceae</taxon>
        <taxon>Dactylonectria</taxon>
    </lineage>
</organism>
<dbReference type="AlphaFoldDB" id="A0A9P9JEY1"/>
<dbReference type="Proteomes" id="UP000738349">
    <property type="component" value="Unassembled WGS sequence"/>
</dbReference>
<name>A0A9P9JEY1_9HYPO</name>
<dbReference type="EMBL" id="JAGMUV010000003">
    <property type="protein sequence ID" value="KAH7165472.1"/>
    <property type="molecule type" value="Genomic_DNA"/>
</dbReference>
<protein>
    <submittedName>
        <fullName evidence="1">Uncharacterized protein</fullName>
    </submittedName>
</protein>
<evidence type="ECO:0000313" key="1">
    <source>
        <dbReference type="EMBL" id="KAH7165472.1"/>
    </source>
</evidence>
<gene>
    <name evidence="1" type="ORF">EDB81DRAFT_779389</name>
</gene>
<accession>A0A9P9JEY1</accession>
<reference evidence="1" key="1">
    <citation type="journal article" date="2021" name="Nat. Commun.">
        <title>Genetic determinants of endophytism in the Arabidopsis root mycobiome.</title>
        <authorList>
            <person name="Mesny F."/>
            <person name="Miyauchi S."/>
            <person name="Thiergart T."/>
            <person name="Pickel B."/>
            <person name="Atanasova L."/>
            <person name="Karlsson M."/>
            <person name="Huettel B."/>
            <person name="Barry K.W."/>
            <person name="Haridas S."/>
            <person name="Chen C."/>
            <person name="Bauer D."/>
            <person name="Andreopoulos W."/>
            <person name="Pangilinan J."/>
            <person name="LaButti K."/>
            <person name="Riley R."/>
            <person name="Lipzen A."/>
            <person name="Clum A."/>
            <person name="Drula E."/>
            <person name="Henrissat B."/>
            <person name="Kohler A."/>
            <person name="Grigoriev I.V."/>
            <person name="Martin F.M."/>
            <person name="Hacquard S."/>
        </authorList>
    </citation>
    <scope>NUCLEOTIDE SEQUENCE</scope>
    <source>
        <strain evidence="1">MPI-CAGE-AT-0147</strain>
    </source>
</reference>
<sequence>MNSQIPKVRSLPWFWTTSSVFFLSSQTLFTSREIGFGRVLVVGVNGITNENEHMSMASTRGKYWVLSPICQVEALVVGIPGVR</sequence>